<dbReference type="AlphaFoldDB" id="A0A1V6UR29"/>
<feature type="transmembrane region" description="Helical" evidence="1">
    <location>
        <begin position="96"/>
        <end position="119"/>
    </location>
</feature>
<feature type="transmembrane region" description="Helical" evidence="1">
    <location>
        <begin position="131"/>
        <end position="154"/>
    </location>
</feature>
<name>A0A1V6UR29_9EURO</name>
<comment type="caution">
    <text evidence="2">The sequence shown here is derived from an EMBL/GenBank/DDBJ whole genome shotgun (WGS) entry which is preliminary data.</text>
</comment>
<organism evidence="2 3">
    <name type="scientific">Penicillium coprophilum</name>
    <dbReference type="NCBI Taxonomy" id="36646"/>
    <lineage>
        <taxon>Eukaryota</taxon>
        <taxon>Fungi</taxon>
        <taxon>Dikarya</taxon>
        <taxon>Ascomycota</taxon>
        <taxon>Pezizomycotina</taxon>
        <taxon>Eurotiomycetes</taxon>
        <taxon>Eurotiomycetidae</taxon>
        <taxon>Eurotiales</taxon>
        <taxon>Aspergillaceae</taxon>
        <taxon>Penicillium</taxon>
    </lineage>
</organism>
<keyword evidence="1" id="KW-1133">Transmembrane helix</keyword>
<protein>
    <recommendedName>
        <fullName evidence="4">Transmembrane protein</fullName>
    </recommendedName>
</protein>
<evidence type="ECO:0000313" key="3">
    <source>
        <dbReference type="Proteomes" id="UP000191500"/>
    </source>
</evidence>
<sequence length="219" mass="24399">MIASMLASPYEEIWNISGQALPWTEVTDVSLLWKVVAACFAALQLVGYMMVAVVVGSPPHELRINATVSTVIAFVFVGASYGVSALISFAQRHHMLFLLQSIFIPYSAMNLLALLNILFHVLGRSLQMNTLLIVIICLPTTFSVCYAIAGILIYREYGRHQAEEGTPLLTDEEMQRRQLLRLLGERNVKAPSPELVRNTYRFDLPEGGTAQKNRNNLTT</sequence>
<evidence type="ECO:0008006" key="4">
    <source>
        <dbReference type="Google" id="ProtNLM"/>
    </source>
</evidence>
<evidence type="ECO:0000256" key="1">
    <source>
        <dbReference type="SAM" id="Phobius"/>
    </source>
</evidence>
<dbReference type="STRING" id="36646.A0A1V6UR29"/>
<proteinExistence type="predicted"/>
<feature type="transmembrane region" description="Helical" evidence="1">
    <location>
        <begin position="31"/>
        <end position="55"/>
    </location>
</feature>
<dbReference type="EMBL" id="MDDG01000005">
    <property type="protein sequence ID" value="OQE40866.1"/>
    <property type="molecule type" value="Genomic_DNA"/>
</dbReference>
<keyword evidence="1" id="KW-0472">Membrane</keyword>
<keyword evidence="3" id="KW-1185">Reference proteome</keyword>
<reference evidence="3" key="1">
    <citation type="journal article" date="2017" name="Nat. Microbiol.">
        <title>Global analysis of biosynthetic gene clusters reveals vast potential of secondary metabolite production in Penicillium species.</title>
        <authorList>
            <person name="Nielsen J.C."/>
            <person name="Grijseels S."/>
            <person name="Prigent S."/>
            <person name="Ji B."/>
            <person name="Dainat J."/>
            <person name="Nielsen K.F."/>
            <person name="Frisvad J.C."/>
            <person name="Workman M."/>
            <person name="Nielsen J."/>
        </authorList>
    </citation>
    <scope>NUCLEOTIDE SEQUENCE [LARGE SCALE GENOMIC DNA]</scope>
    <source>
        <strain evidence="3">IBT 31321</strain>
    </source>
</reference>
<keyword evidence="1" id="KW-0812">Transmembrane</keyword>
<dbReference type="Proteomes" id="UP000191500">
    <property type="component" value="Unassembled WGS sequence"/>
</dbReference>
<gene>
    <name evidence="2" type="ORF">PENCOP_c005G07443</name>
</gene>
<evidence type="ECO:0000313" key="2">
    <source>
        <dbReference type="EMBL" id="OQE40866.1"/>
    </source>
</evidence>
<accession>A0A1V6UR29</accession>
<feature type="transmembrane region" description="Helical" evidence="1">
    <location>
        <begin position="67"/>
        <end position="90"/>
    </location>
</feature>